<sequence>MSSAHYLRRGAALPVARPSYRFPAPSRNRHHHANGDASQTTWFDEDTHGGAIQTHLRREMQVNIQTYLQDAGVAPTTAAIMSTDIVRDV</sequence>
<reference evidence="2 3" key="1">
    <citation type="submission" date="2019-12" db="EMBL/GenBank/DDBJ databases">
        <title>A genome sequence resource for the geographically widespread anthracnose pathogen Colletotrichum asianum.</title>
        <authorList>
            <person name="Meng Y."/>
        </authorList>
    </citation>
    <scope>NUCLEOTIDE SEQUENCE [LARGE SCALE GENOMIC DNA]</scope>
    <source>
        <strain evidence="2 3">ICMP 18580</strain>
    </source>
</reference>
<evidence type="ECO:0000313" key="2">
    <source>
        <dbReference type="EMBL" id="KAF0317108.1"/>
    </source>
</evidence>
<keyword evidence="3" id="KW-1185">Reference proteome</keyword>
<proteinExistence type="predicted"/>
<dbReference type="OrthoDB" id="10293020at2759"/>
<comment type="caution">
    <text evidence="2">The sequence shown here is derived from an EMBL/GenBank/DDBJ whole genome shotgun (WGS) entry which is preliminary data.</text>
</comment>
<gene>
    <name evidence="2" type="ORF">GQ607_015625</name>
</gene>
<protein>
    <submittedName>
        <fullName evidence="2">Uncharacterized protein</fullName>
    </submittedName>
</protein>
<dbReference type="Proteomes" id="UP000434172">
    <property type="component" value="Unassembled WGS sequence"/>
</dbReference>
<evidence type="ECO:0000313" key="3">
    <source>
        <dbReference type="Proteomes" id="UP000434172"/>
    </source>
</evidence>
<evidence type="ECO:0000256" key="1">
    <source>
        <dbReference type="SAM" id="MobiDB-lite"/>
    </source>
</evidence>
<accession>A0A8H3ZFE0</accession>
<feature type="region of interest" description="Disordered" evidence="1">
    <location>
        <begin position="17"/>
        <end position="44"/>
    </location>
</feature>
<dbReference type="AlphaFoldDB" id="A0A8H3ZFE0"/>
<organism evidence="2 3">
    <name type="scientific">Colletotrichum asianum</name>
    <dbReference type="NCBI Taxonomy" id="702518"/>
    <lineage>
        <taxon>Eukaryota</taxon>
        <taxon>Fungi</taxon>
        <taxon>Dikarya</taxon>
        <taxon>Ascomycota</taxon>
        <taxon>Pezizomycotina</taxon>
        <taxon>Sordariomycetes</taxon>
        <taxon>Hypocreomycetidae</taxon>
        <taxon>Glomerellales</taxon>
        <taxon>Glomerellaceae</taxon>
        <taxon>Colletotrichum</taxon>
        <taxon>Colletotrichum gloeosporioides species complex</taxon>
    </lineage>
</organism>
<name>A0A8H3ZFE0_9PEZI</name>
<dbReference type="EMBL" id="WOWK01000137">
    <property type="protein sequence ID" value="KAF0317108.1"/>
    <property type="molecule type" value="Genomic_DNA"/>
</dbReference>